<name>A0A239CTH8_9FIRM</name>
<sequence>MSKFTTMAFYEGGCGSLTGIVGRKDLFKSKKDFLDWCMHDCDELESDFSFLDENPEFTTDDISEDFIRYYPRMPEGFEIESGWTFCKKGRGAIEVYVLNVA</sequence>
<dbReference type="RefSeq" id="WP_089282360.1">
    <property type="nucleotide sequence ID" value="NZ_FZOJ01000006.1"/>
</dbReference>
<dbReference type="Proteomes" id="UP000198304">
    <property type="component" value="Unassembled WGS sequence"/>
</dbReference>
<dbReference type="AlphaFoldDB" id="A0A239CTH8"/>
<organism evidence="1 2">
    <name type="scientific">Anaerovirgula multivorans</name>
    <dbReference type="NCBI Taxonomy" id="312168"/>
    <lineage>
        <taxon>Bacteria</taxon>
        <taxon>Bacillati</taxon>
        <taxon>Bacillota</taxon>
        <taxon>Clostridia</taxon>
        <taxon>Peptostreptococcales</taxon>
        <taxon>Natronincolaceae</taxon>
        <taxon>Anaerovirgula</taxon>
    </lineage>
</organism>
<proteinExistence type="predicted"/>
<protein>
    <submittedName>
        <fullName evidence="1">Uncharacterized protein</fullName>
    </submittedName>
</protein>
<reference evidence="1 2" key="1">
    <citation type="submission" date="2017-06" db="EMBL/GenBank/DDBJ databases">
        <authorList>
            <person name="Kim H.J."/>
            <person name="Triplett B.A."/>
        </authorList>
    </citation>
    <scope>NUCLEOTIDE SEQUENCE [LARGE SCALE GENOMIC DNA]</scope>
    <source>
        <strain evidence="1 2">SCA</strain>
    </source>
</reference>
<dbReference type="EMBL" id="FZOJ01000006">
    <property type="protein sequence ID" value="SNS22673.1"/>
    <property type="molecule type" value="Genomic_DNA"/>
</dbReference>
<gene>
    <name evidence="1" type="ORF">SAMN05446037_1006112</name>
</gene>
<evidence type="ECO:0000313" key="2">
    <source>
        <dbReference type="Proteomes" id="UP000198304"/>
    </source>
</evidence>
<accession>A0A239CTH8</accession>
<keyword evidence="2" id="KW-1185">Reference proteome</keyword>
<evidence type="ECO:0000313" key="1">
    <source>
        <dbReference type="EMBL" id="SNS22673.1"/>
    </source>
</evidence>